<dbReference type="CDD" id="cd19756">
    <property type="entry name" value="Bbox2"/>
    <property type="match status" value="1"/>
</dbReference>
<dbReference type="OrthoDB" id="10425618at2759"/>
<dbReference type="PANTHER" id="PTHR25462">
    <property type="entry name" value="BONUS, ISOFORM C-RELATED"/>
    <property type="match status" value="1"/>
</dbReference>
<evidence type="ECO:0000256" key="1">
    <source>
        <dbReference type="PROSITE-ProRule" id="PRU00024"/>
    </source>
</evidence>
<dbReference type="GO" id="GO:0008270">
    <property type="term" value="F:zinc ion binding"/>
    <property type="evidence" value="ECO:0007669"/>
    <property type="project" value="UniProtKB-KW"/>
</dbReference>
<keyword evidence="4" id="KW-1185">Reference proteome</keyword>
<dbReference type="Gene3D" id="2.120.10.30">
    <property type="entry name" value="TolB, C-terminal domain"/>
    <property type="match status" value="1"/>
</dbReference>
<feature type="domain" description="B box-type" evidence="2">
    <location>
        <begin position="13"/>
        <end position="54"/>
    </location>
</feature>
<keyword evidence="1" id="KW-0863">Zinc-finger</keyword>
<accession>A0A210PXD4</accession>
<dbReference type="Pfam" id="PF00643">
    <property type="entry name" value="zf-B_box"/>
    <property type="match status" value="1"/>
</dbReference>
<dbReference type="InterPro" id="IPR011042">
    <property type="entry name" value="6-blade_b-propeller_TolB-like"/>
</dbReference>
<dbReference type="PROSITE" id="PS50119">
    <property type="entry name" value="ZF_BBOX"/>
    <property type="match status" value="1"/>
</dbReference>
<evidence type="ECO:0000313" key="3">
    <source>
        <dbReference type="EMBL" id="OWF41147.1"/>
    </source>
</evidence>
<gene>
    <name evidence="3" type="ORF">KP79_PYT16483</name>
</gene>
<dbReference type="InterPro" id="IPR047153">
    <property type="entry name" value="TRIM45/56/19-like"/>
</dbReference>
<dbReference type="EMBL" id="NEDP02005420">
    <property type="protein sequence ID" value="OWF41147.1"/>
    <property type="molecule type" value="Genomic_DNA"/>
</dbReference>
<dbReference type="SUPFAM" id="SSF57845">
    <property type="entry name" value="B-box zinc-binding domain"/>
    <property type="match status" value="1"/>
</dbReference>
<evidence type="ECO:0000313" key="4">
    <source>
        <dbReference type="Proteomes" id="UP000242188"/>
    </source>
</evidence>
<organism evidence="3 4">
    <name type="scientific">Mizuhopecten yessoensis</name>
    <name type="common">Japanese scallop</name>
    <name type="synonym">Patinopecten yessoensis</name>
    <dbReference type="NCBI Taxonomy" id="6573"/>
    <lineage>
        <taxon>Eukaryota</taxon>
        <taxon>Metazoa</taxon>
        <taxon>Spiralia</taxon>
        <taxon>Lophotrochozoa</taxon>
        <taxon>Mollusca</taxon>
        <taxon>Bivalvia</taxon>
        <taxon>Autobranchia</taxon>
        <taxon>Pteriomorphia</taxon>
        <taxon>Pectinida</taxon>
        <taxon>Pectinoidea</taxon>
        <taxon>Pectinidae</taxon>
        <taxon>Mizuhopecten</taxon>
    </lineage>
</organism>
<dbReference type="GO" id="GO:0061630">
    <property type="term" value="F:ubiquitin protein ligase activity"/>
    <property type="evidence" value="ECO:0007669"/>
    <property type="project" value="TreeGrafter"/>
</dbReference>
<dbReference type="Gene3D" id="3.30.160.60">
    <property type="entry name" value="Classic Zinc Finger"/>
    <property type="match status" value="1"/>
</dbReference>
<dbReference type="Proteomes" id="UP000242188">
    <property type="component" value="Unassembled WGS sequence"/>
</dbReference>
<keyword evidence="1" id="KW-0479">Metal-binding</keyword>
<sequence length="501" mass="56686">MASEEVCAPSRQPGQSACAHHPGRTLTLFCDLCKDLACLTCLSTVHKGHEMRALSDLTTSTRAKIQQYIDTTEDRQCLQLIQCLTWAEDELMQTSHRYDRLTEKIVQQGKALKLKIDVITCMSKGLYKQLEEENKRKLQIYITDLHTRLDAVNDNLRNCKHILAEGTDIQTYDTGYELITKPIQPLPIQPSRHCFTFVPNEAPSSCLEKAFGELTTSAEHKPLIHTEKMMEFKSEDFISSICPNRDNGAWICNHGNTVTLLDKRGKTETVLQYKGPIRDVQISPNTQNLWLCSDDNFEIMECDTSLKQTTTRFTPDSKVYCLCVTVDEHILVGSSKKIMKYTPCGTILLTSGKATTKTSFFKRSAPLVRSAYRMSECGITRHVAVMDMDKEEDGGQYQKQVLVIDKDFQELFRYKGDLPHTRGGCKMDNPFSPCDVQFDTFGHLVISDRANGCIRLLSGDGQFIRLLHVDAIDAGVIGIDHKNVLWAVFGQVNVKILKYYE</sequence>
<dbReference type="InterPro" id="IPR000315">
    <property type="entry name" value="Znf_B-box"/>
</dbReference>
<dbReference type="AlphaFoldDB" id="A0A210PXD4"/>
<dbReference type="SUPFAM" id="SSF63829">
    <property type="entry name" value="Calcium-dependent phosphotriesterase"/>
    <property type="match status" value="1"/>
</dbReference>
<keyword evidence="1" id="KW-0862">Zinc</keyword>
<protein>
    <submittedName>
        <fullName evidence="3">E3 ubiquitin-protein ligase TRIM71</fullName>
    </submittedName>
</protein>
<name>A0A210PXD4_MIZYE</name>
<reference evidence="3 4" key="1">
    <citation type="journal article" date="2017" name="Nat. Ecol. Evol.">
        <title>Scallop genome provides insights into evolution of bilaterian karyotype and development.</title>
        <authorList>
            <person name="Wang S."/>
            <person name="Zhang J."/>
            <person name="Jiao W."/>
            <person name="Li J."/>
            <person name="Xun X."/>
            <person name="Sun Y."/>
            <person name="Guo X."/>
            <person name="Huan P."/>
            <person name="Dong B."/>
            <person name="Zhang L."/>
            <person name="Hu X."/>
            <person name="Sun X."/>
            <person name="Wang J."/>
            <person name="Zhao C."/>
            <person name="Wang Y."/>
            <person name="Wang D."/>
            <person name="Huang X."/>
            <person name="Wang R."/>
            <person name="Lv J."/>
            <person name="Li Y."/>
            <person name="Zhang Z."/>
            <person name="Liu B."/>
            <person name="Lu W."/>
            <person name="Hui Y."/>
            <person name="Liang J."/>
            <person name="Zhou Z."/>
            <person name="Hou R."/>
            <person name="Li X."/>
            <person name="Liu Y."/>
            <person name="Li H."/>
            <person name="Ning X."/>
            <person name="Lin Y."/>
            <person name="Zhao L."/>
            <person name="Xing Q."/>
            <person name="Dou J."/>
            <person name="Li Y."/>
            <person name="Mao J."/>
            <person name="Guo H."/>
            <person name="Dou H."/>
            <person name="Li T."/>
            <person name="Mu C."/>
            <person name="Jiang W."/>
            <person name="Fu Q."/>
            <person name="Fu X."/>
            <person name="Miao Y."/>
            <person name="Liu J."/>
            <person name="Yu Q."/>
            <person name="Li R."/>
            <person name="Liao H."/>
            <person name="Li X."/>
            <person name="Kong Y."/>
            <person name="Jiang Z."/>
            <person name="Chourrout D."/>
            <person name="Li R."/>
            <person name="Bao Z."/>
        </authorList>
    </citation>
    <scope>NUCLEOTIDE SEQUENCE [LARGE SCALE GENOMIC DNA]</scope>
    <source>
        <strain evidence="3 4">PY_sf001</strain>
    </source>
</reference>
<dbReference type="PANTHER" id="PTHR25462:SF296">
    <property type="entry name" value="MEIOTIC P26, ISOFORM F"/>
    <property type="match status" value="1"/>
</dbReference>
<evidence type="ECO:0000259" key="2">
    <source>
        <dbReference type="PROSITE" id="PS50119"/>
    </source>
</evidence>
<proteinExistence type="predicted"/>
<comment type="caution">
    <text evidence="3">The sequence shown here is derived from an EMBL/GenBank/DDBJ whole genome shotgun (WGS) entry which is preliminary data.</text>
</comment>